<dbReference type="Proteomes" id="UP000029714">
    <property type="component" value="Unassembled WGS sequence"/>
</dbReference>
<sequence>MSFLKNFFTKNDKPIKDSKDDRQVFYNVNTINPTQDSIESKIVQENIQMENIQAENIESNKQDSINTSEIDSITSNTDITQATFSNESKLESNSQEIDSNLQEKDSKQNKKTKLKTSNKFTNTKQYLLNKLNYATEFLETLFVKEPLVYSLAYENNIACKFNDKMLTTKDGNLCAGVKIIGISYAGATMNKELELATSRNQFWNRLSNDLELNIFCKKELMDLNIKEEKINNIYAEEIIKKWEAGIKAYKITYTLIFSTKKKRIAGYFESKKRKMTEEQVENKDNLSFENKEAKLKEILQLTTQDLSDFNPIIMSSDEILNFYATYTNMQPMNLKYSNDLITDCYITSDVEFKKDYMIFYTNLSDKHLDSNVEDSRKKVYARFISV</sequence>
<comment type="caution">
    <text evidence="2">The sequence shown here is derived from an EMBL/GenBank/DDBJ whole genome shotgun (WGS) entry which is preliminary data.</text>
</comment>
<evidence type="ECO:0000313" key="2">
    <source>
        <dbReference type="EMBL" id="TLD91391.1"/>
    </source>
</evidence>
<protein>
    <submittedName>
        <fullName evidence="2">Uncharacterized protein</fullName>
    </submittedName>
</protein>
<feature type="non-terminal residue" evidence="2">
    <location>
        <position position="386"/>
    </location>
</feature>
<evidence type="ECO:0000256" key="1">
    <source>
        <dbReference type="SAM" id="MobiDB-lite"/>
    </source>
</evidence>
<organism evidence="2 3">
    <name type="scientific">Helicobacter saguini</name>
    <dbReference type="NCBI Taxonomy" id="1548018"/>
    <lineage>
        <taxon>Bacteria</taxon>
        <taxon>Pseudomonadati</taxon>
        <taxon>Campylobacterota</taxon>
        <taxon>Epsilonproteobacteria</taxon>
        <taxon>Campylobacterales</taxon>
        <taxon>Helicobacteraceae</taxon>
        <taxon>Helicobacter</taxon>
    </lineage>
</organism>
<keyword evidence="3" id="KW-1185">Reference proteome</keyword>
<dbReference type="EMBL" id="JRMP02000044">
    <property type="protein sequence ID" value="TLD91391.1"/>
    <property type="molecule type" value="Genomic_DNA"/>
</dbReference>
<feature type="compositionally biased region" description="Polar residues" evidence="1">
    <location>
        <begin position="86"/>
        <end position="100"/>
    </location>
</feature>
<accession>A0A4U8SWU4</accession>
<reference evidence="2 3" key="1">
    <citation type="journal article" date="2014" name="Genome Announc.">
        <title>Draft genome sequences of eight enterohepatic helicobacter species isolated from both laboratory and wild rodents.</title>
        <authorList>
            <person name="Sheh A."/>
            <person name="Shen Z."/>
            <person name="Fox J.G."/>
        </authorList>
    </citation>
    <scope>NUCLEOTIDE SEQUENCE [LARGE SCALE GENOMIC DNA]</scope>
    <source>
        <strain evidence="2 3">MIT 97-6194</strain>
    </source>
</reference>
<name>A0A4U8SWU4_9HELI</name>
<reference evidence="2 3" key="2">
    <citation type="journal article" date="2016" name="Infect. Immun.">
        <title>Helicobacter saguini, a Novel Helicobacter Isolated from Cotton-Top Tamarins with Ulcerative Colitis, Has Proinflammatory Properties and Induces Typhlocolitis and Dysplasia in Gnotobiotic IL-10-/- Mice.</title>
        <authorList>
            <person name="Shen Z."/>
            <person name="Mannion A."/>
            <person name="Whary M.T."/>
            <person name="Muthupalani S."/>
            <person name="Sheh A."/>
            <person name="Feng Y."/>
            <person name="Gong G."/>
            <person name="Vandamme P."/>
            <person name="Holcombe H.R."/>
            <person name="Paster B.J."/>
            <person name="Fox J.G."/>
        </authorList>
    </citation>
    <scope>NUCLEOTIDE SEQUENCE [LARGE SCALE GENOMIC DNA]</scope>
    <source>
        <strain evidence="2 3">MIT 97-6194</strain>
    </source>
</reference>
<dbReference type="AlphaFoldDB" id="A0A4U8SWU4"/>
<feature type="region of interest" description="Disordered" evidence="1">
    <location>
        <begin position="86"/>
        <end position="115"/>
    </location>
</feature>
<proteinExistence type="predicted"/>
<gene>
    <name evidence="2" type="ORF">LS64_012040</name>
</gene>
<evidence type="ECO:0000313" key="3">
    <source>
        <dbReference type="Proteomes" id="UP000029714"/>
    </source>
</evidence>